<dbReference type="AlphaFoldDB" id="A0A7Z9BTH0"/>
<dbReference type="PANTHER" id="PTHR13420:SF7">
    <property type="entry name" value="UPF0235 PROTEIN C15ORF40"/>
    <property type="match status" value="1"/>
</dbReference>
<evidence type="ECO:0000256" key="1">
    <source>
        <dbReference type="ARBA" id="ARBA00010364"/>
    </source>
</evidence>
<dbReference type="Proteomes" id="UP000184550">
    <property type="component" value="Unassembled WGS sequence"/>
</dbReference>
<evidence type="ECO:0000313" key="3">
    <source>
        <dbReference type="EMBL" id="VXD22434.1"/>
    </source>
</evidence>
<name>A0A7Z9BTH0_9CYAN</name>
<proteinExistence type="inferred from homology"/>
<comment type="caution">
    <text evidence="3">The sequence shown here is derived from an EMBL/GenBank/DDBJ whole genome shotgun (WGS) entry which is preliminary data.</text>
</comment>
<dbReference type="Gene3D" id="3.30.1200.10">
    <property type="entry name" value="YggU-like"/>
    <property type="match status" value="1"/>
</dbReference>
<evidence type="ECO:0000313" key="4">
    <source>
        <dbReference type="Proteomes" id="UP000184550"/>
    </source>
</evidence>
<dbReference type="InterPro" id="IPR003746">
    <property type="entry name" value="DUF167"/>
</dbReference>
<dbReference type="InterPro" id="IPR036591">
    <property type="entry name" value="YggU-like_sf"/>
</dbReference>
<dbReference type="Pfam" id="PF02594">
    <property type="entry name" value="DUF167"/>
    <property type="match status" value="1"/>
</dbReference>
<dbReference type="PANTHER" id="PTHR13420">
    <property type="entry name" value="UPF0235 PROTEIN C15ORF40"/>
    <property type="match status" value="1"/>
</dbReference>
<dbReference type="SUPFAM" id="SSF69786">
    <property type="entry name" value="YggU-like"/>
    <property type="match status" value="1"/>
</dbReference>
<dbReference type="HAMAP" id="MF_00634">
    <property type="entry name" value="UPF0235"/>
    <property type="match status" value="1"/>
</dbReference>
<dbReference type="RefSeq" id="WP_083624800.1">
    <property type="nucleotide sequence ID" value="NZ_LR734877.1"/>
</dbReference>
<keyword evidence="4" id="KW-1185">Reference proteome</keyword>
<accession>A0A7Z9BTH0</accession>
<sequence>MALLKIKVKPNSKQQAFYEEIDGSFTVHLKSPPVEGKANQELIKFLAKHLGVPKSQITIKSGLSSRHKFVEVPDVKP</sequence>
<dbReference type="OrthoDB" id="9800587at2"/>
<reference evidence="3" key="1">
    <citation type="submission" date="2019-10" db="EMBL/GenBank/DDBJ databases">
        <authorList>
            <consortium name="Genoscope - CEA"/>
            <person name="William W."/>
        </authorList>
    </citation>
    <scope>NUCLEOTIDE SEQUENCE [LARGE SCALE GENOMIC DNA]</scope>
    <source>
        <strain evidence="3">BBR_PRJEB10992</strain>
    </source>
</reference>
<dbReference type="GO" id="GO:0005737">
    <property type="term" value="C:cytoplasm"/>
    <property type="evidence" value="ECO:0007669"/>
    <property type="project" value="TreeGrafter"/>
</dbReference>
<dbReference type="NCBIfam" id="TIGR00251">
    <property type="entry name" value="DUF167 family protein"/>
    <property type="match status" value="1"/>
</dbReference>
<dbReference type="EMBL" id="CZCU02000152">
    <property type="protein sequence ID" value="VXD22434.1"/>
    <property type="molecule type" value="Genomic_DNA"/>
</dbReference>
<evidence type="ECO:0000256" key="2">
    <source>
        <dbReference type="HAMAP-Rule" id="MF_00634"/>
    </source>
</evidence>
<comment type="similarity">
    <text evidence="1 2">Belongs to the UPF0235 family.</text>
</comment>
<organism evidence="3 4">
    <name type="scientific">Planktothrix serta PCC 8927</name>
    <dbReference type="NCBI Taxonomy" id="671068"/>
    <lineage>
        <taxon>Bacteria</taxon>
        <taxon>Bacillati</taxon>
        <taxon>Cyanobacteriota</taxon>
        <taxon>Cyanophyceae</taxon>
        <taxon>Oscillatoriophycideae</taxon>
        <taxon>Oscillatoriales</taxon>
        <taxon>Microcoleaceae</taxon>
        <taxon>Planktothrix</taxon>
    </lineage>
</organism>
<protein>
    <recommendedName>
        <fullName evidence="2">UPF0235 protein PL8927_750094</fullName>
    </recommendedName>
</protein>
<gene>
    <name evidence="3" type="ORF">PL8927_750094</name>
</gene>
<dbReference type="SMART" id="SM01152">
    <property type="entry name" value="DUF167"/>
    <property type="match status" value="1"/>
</dbReference>